<feature type="active site" evidence="6">
    <location>
        <position position="107"/>
    </location>
</feature>
<dbReference type="GO" id="GO:0006465">
    <property type="term" value="P:signal peptide processing"/>
    <property type="evidence" value="ECO:0007669"/>
    <property type="project" value="InterPro"/>
</dbReference>
<dbReference type="RefSeq" id="WP_013022987.1">
    <property type="nucleotide sequence ID" value="NC_013949.1"/>
</dbReference>
<dbReference type="GO" id="GO:0016020">
    <property type="term" value="C:membrane"/>
    <property type="evidence" value="ECO:0007669"/>
    <property type="project" value="UniProtKB-SubCell"/>
</dbReference>
<comment type="subcellular location">
    <subcellularLocation>
        <location evidence="7">Membrane</location>
        <topology evidence="7">Single-pass type II membrane protein</topology>
    </subcellularLocation>
</comment>
<dbReference type="NCBIfam" id="TIGR02227">
    <property type="entry name" value="sigpep_I_bact"/>
    <property type="match status" value="1"/>
</dbReference>
<dbReference type="InterPro" id="IPR036286">
    <property type="entry name" value="LexA/Signal_pep-like_sf"/>
</dbReference>
<dbReference type="AlphaFoldDB" id="D3UHD2"/>
<dbReference type="PANTHER" id="PTHR43390">
    <property type="entry name" value="SIGNAL PEPTIDASE I"/>
    <property type="match status" value="1"/>
</dbReference>
<dbReference type="STRING" id="679897.HMU06460"/>
<organism evidence="9 10">
    <name type="scientific">Helicobacter mustelae (strain ATCC 43772 / CCUG 25715 / CIP 103759 / LMG 18044 / NCTC 12198 / R85-136P)</name>
    <name type="common">Campylobacter mustelae</name>
    <dbReference type="NCBI Taxonomy" id="679897"/>
    <lineage>
        <taxon>Bacteria</taxon>
        <taxon>Pseudomonadati</taxon>
        <taxon>Campylobacterota</taxon>
        <taxon>Epsilonproteobacteria</taxon>
        <taxon>Campylobacterales</taxon>
        <taxon>Helicobacteraceae</taxon>
        <taxon>Helicobacter</taxon>
    </lineage>
</organism>
<comment type="similarity">
    <text evidence="2 7">Belongs to the peptidase S26 family.</text>
</comment>
<dbReference type="EC" id="3.4.21.89" evidence="3 7"/>
<dbReference type="InterPro" id="IPR019533">
    <property type="entry name" value="Peptidase_S26"/>
</dbReference>
<dbReference type="SUPFAM" id="SSF51306">
    <property type="entry name" value="LexA/Signal peptidase"/>
    <property type="match status" value="1"/>
</dbReference>
<reference evidence="9 10" key="1">
    <citation type="journal article" date="2010" name="BMC Genomics">
        <title>Comparative genomics and proteomics of Helicobacter mustelae, an ulcerogenic and carcinogenic gastric pathogen.</title>
        <authorList>
            <person name="O'Toole P.W."/>
            <person name="Snelling W.J."/>
            <person name="Canchaya C."/>
            <person name="Forde B.M."/>
            <person name="Hardie K.R."/>
            <person name="Josenhans C."/>
            <person name="Graham R.L.J."/>
            <person name="McMullan G."/>
            <person name="Parkhill J."/>
            <person name="Belda E."/>
            <person name="Bentley S.D."/>
        </authorList>
    </citation>
    <scope>NUCLEOTIDE SEQUENCE [LARGE SCALE GENOMIC DNA]</scope>
    <source>
        <strain evidence="10">ATCC 43772 / LMG 18044 / NCTC 12198 / 12198</strain>
    </source>
</reference>
<evidence type="ECO:0000256" key="7">
    <source>
        <dbReference type="RuleBase" id="RU362042"/>
    </source>
</evidence>
<dbReference type="InterPro" id="IPR019758">
    <property type="entry name" value="Pept_S26A_signal_pept_1_CS"/>
</dbReference>
<proteinExistence type="inferred from homology"/>
<gene>
    <name evidence="9" type="primary">lepP</name>
    <name evidence="9" type="ordered locus">HMU06460</name>
</gene>
<keyword evidence="7" id="KW-0472">Membrane</keyword>
<dbReference type="PANTHER" id="PTHR43390:SF1">
    <property type="entry name" value="CHLOROPLAST PROCESSING PEPTIDASE"/>
    <property type="match status" value="1"/>
</dbReference>
<keyword evidence="10" id="KW-1185">Reference proteome</keyword>
<dbReference type="eggNOG" id="COG0681">
    <property type="taxonomic scope" value="Bacteria"/>
</dbReference>
<evidence type="ECO:0000256" key="1">
    <source>
        <dbReference type="ARBA" id="ARBA00000677"/>
    </source>
</evidence>
<evidence type="ECO:0000313" key="9">
    <source>
        <dbReference type="EMBL" id="CBG39904.1"/>
    </source>
</evidence>
<keyword evidence="7" id="KW-1133">Transmembrane helix</keyword>
<dbReference type="HOGENOM" id="CLU_028723_1_3_7"/>
<dbReference type="EMBL" id="FN555004">
    <property type="protein sequence ID" value="CBG39904.1"/>
    <property type="molecule type" value="Genomic_DNA"/>
</dbReference>
<evidence type="ECO:0000313" key="10">
    <source>
        <dbReference type="Proteomes" id="UP000001522"/>
    </source>
</evidence>
<dbReference type="CDD" id="cd06530">
    <property type="entry name" value="S26_SPase_I"/>
    <property type="match status" value="1"/>
</dbReference>
<dbReference type="InterPro" id="IPR000223">
    <property type="entry name" value="Pept_S26A_signal_pept_1"/>
</dbReference>
<feature type="domain" description="Peptidase S26" evidence="8">
    <location>
        <begin position="14"/>
        <end position="248"/>
    </location>
</feature>
<dbReference type="Pfam" id="PF10502">
    <property type="entry name" value="Peptidase_S26"/>
    <property type="match status" value="1"/>
</dbReference>
<evidence type="ECO:0000256" key="6">
    <source>
        <dbReference type="PIRSR" id="PIRSR600223-1"/>
    </source>
</evidence>
<keyword evidence="5 7" id="KW-0378">Hydrolase</keyword>
<keyword evidence="7" id="KW-0812">Transmembrane</keyword>
<evidence type="ECO:0000256" key="2">
    <source>
        <dbReference type="ARBA" id="ARBA00009370"/>
    </source>
</evidence>
<comment type="catalytic activity">
    <reaction evidence="1 7">
        <text>Cleavage of hydrophobic, N-terminal signal or leader sequences from secreted and periplasmic proteins.</text>
        <dbReference type="EC" id="3.4.21.89"/>
    </reaction>
</comment>
<dbReference type="Proteomes" id="UP000001522">
    <property type="component" value="Chromosome"/>
</dbReference>
<dbReference type="PRINTS" id="PR00727">
    <property type="entry name" value="LEADERPTASE"/>
</dbReference>
<evidence type="ECO:0000256" key="4">
    <source>
        <dbReference type="ARBA" id="ARBA00019232"/>
    </source>
</evidence>
<dbReference type="GO" id="GO:0004252">
    <property type="term" value="F:serine-type endopeptidase activity"/>
    <property type="evidence" value="ECO:0007669"/>
    <property type="project" value="InterPro"/>
</dbReference>
<feature type="active site" evidence="6">
    <location>
        <position position="39"/>
    </location>
</feature>
<protein>
    <recommendedName>
        <fullName evidence="4 7">Signal peptidase I</fullName>
        <ecNumber evidence="3 7">3.4.21.89</ecNumber>
    </recommendedName>
</protein>
<sequence>MKNFFSKLSAFSSSWIGTIIIVLFVIFFIAQAFVIPSRSMVGTLYEGDMLLVKKYAYGIPLPRLPWVNWVIFPDFSNNGHLIAGEHPKRGDIVIFVPPHEKKTYYVKRNFAIGGDEILFTKEGLYLHCKEGNDFIKEHYADKKSLEFAGKIFVLNPYMSEHRGIHYAKNNETFYFMQMLASGKIISQDPSMQKISMQPIVLDGELVFYKQIPENEFFMIGDNRDNSNDSRFWGSVPYADIVGKPWVIWLSVNLRNSQEADVINHPKKFFSIRWNRMFKSMHTLESEIK</sequence>
<dbReference type="GO" id="GO:0009003">
    <property type="term" value="F:signal peptidase activity"/>
    <property type="evidence" value="ECO:0007669"/>
    <property type="project" value="UniProtKB-EC"/>
</dbReference>
<name>D3UHD2_HELM1</name>
<feature type="transmembrane region" description="Helical" evidence="7">
    <location>
        <begin position="15"/>
        <end position="35"/>
    </location>
</feature>
<dbReference type="PROSITE" id="PS00761">
    <property type="entry name" value="SPASE_I_3"/>
    <property type="match status" value="1"/>
</dbReference>
<dbReference type="Gene3D" id="2.10.109.10">
    <property type="entry name" value="Umud Fragment, subunit A"/>
    <property type="match status" value="1"/>
</dbReference>
<evidence type="ECO:0000256" key="5">
    <source>
        <dbReference type="ARBA" id="ARBA00022801"/>
    </source>
</evidence>
<dbReference type="KEGG" id="hms:HMU06460"/>
<evidence type="ECO:0000256" key="3">
    <source>
        <dbReference type="ARBA" id="ARBA00013208"/>
    </source>
</evidence>
<keyword evidence="7" id="KW-0645">Protease</keyword>
<evidence type="ECO:0000259" key="8">
    <source>
        <dbReference type="Pfam" id="PF10502"/>
    </source>
</evidence>
<accession>D3UHD2</accession>